<gene>
    <name evidence="2" type="ORF">AVDCRST_MAG38-1545</name>
</gene>
<feature type="transmembrane region" description="Helical" evidence="1">
    <location>
        <begin position="78"/>
        <end position="98"/>
    </location>
</feature>
<sequence>MTLLLLNAAAVLFMTGVIWFVQLVHYPLFGKVGAEAWPTYHREHSRRTTWVVIAPMSVDLLTSLALVVIAPAGVSPVLIAGGALAAVVTWAATGLLAVPAHRDLGDGWQAGIGRRLTGANWVRTTAWSAHSALVLAALAQAA</sequence>
<keyword evidence="1" id="KW-0812">Transmembrane</keyword>
<feature type="transmembrane region" description="Helical" evidence="1">
    <location>
        <begin position="6"/>
        <end position="29"/>
    </location>
</feature>
<protein>
    <recommendedName>
        <fullName evidence="3">DUF1772 domain-containing protein</fullName>
    </recommendedName>
</protein>
<dbReference type="EMBL" id="CADCVJ010000118">
    <property type="protein sequence ID" value="CAA9474314.1"/>
    <property type="molecule type" value="Genomic_DNA"/>
</dbReference>
<proteinExistence type="predicted"/>
<reference evidence="2" key="1">
    <citation type="submission" date="2020-02" db="EMBL/GenBank/DDBJ databases">
        <authorList>
            <person name="Meier V. D."/>
        </authorList>
    </citation>
    <scope>NUCLEOTIDE SEQUENCE</scope>
    <source>
        <strain evidence="2">AVDCRST_MAG38</strain>
    </source>
</reference>
<keyword evidence="1" id="KW-0472">Membrane</keyword>
<evidence type="ECO:0000313" key="2">
    <source>
        <dbReference type="EMBL" id="CAA9474314.1"/>
    </source>
</evidence>
<feature type="transmembrane region" description="Helical" evidence="1">
    <location>
        <begin position="50"/>
        <end position="72"/>
    </location>
</feature>
<evidence type="ECO:0008006" key="3">
    <source>
        <dbReference type="Google" id="ProtNLM"/>
    </source>
</evidence>
<accession>A0A6J4RSW3</accession>
<dbReference type="AlphaFoldDB" id="A0A6J4RSW3"/>
<keyword evidence="1" id="KW-1133">Transmembrane helix</keyword>
<name>A0A6J4RSW3_9ACTN</name>
<evidence type="ECO:0000256" key="1">
    <source>
        <dbReference type="SAM" id="Phobius"/>
    </source>
</evidence>
<organism evidence="2">
    <name type="scientific">uncultured Solirubrobacteraceae bacterium</name>
    <dbReference type="NCBI Taxonomy" id="1162706"/>
    <lineage>
        <taxon>Bacteria</taxon>
        <taxon>Bacillati</taxon>
        <taxon>Actinomycetota</taxon>
        <taxon>Thermoleophilia</taxon>
        <taxon>Solirubrobacterales</taxon>
        <taxon>Solirubrobacteraceae</taxon>
        <taxon>environmental samples</taxon>
    </lineage>
</organism>